<dbReference type="AlphaFoldDB" id="A0A244CQR3"/>
<dbReference type="InterPro" id="IPR018060">
    <property type="entry name" value="HTH_AraC"/>
</dbReference>
<dbReference type="SUPFAM" id="SSF46689">
    <property type="entry name" value="Homeodomain-like"/>
    <property type="match status" value="1"/>
</dbReference>
<dbReference type="PANTHER" id="PTHR47894:SF1">
    <property type="entry name" value="HTH-TYPE TRANSCRIPTIONAL REGULATOR VQSM"/>
    <property type="match status" value="1"/>
</dbReference>
<sequence length="339" mass="39452">MRLLEEHHKSLSGQQFAVQLIDIATSRGVHVDKLLKGTQLFYQDLLQHDVLISFAQLSRLIDNTQKLAKGDDISFLCGRHAHQAVAHPLDQALSHSQYFAEQLNISARYQFQLCPMLFMHHRQQNELSHCLFNFAIAKPSLAGQIFWYEYLASALLTNMRLHLGYLPAITIKFPYPKPCYFEQYQTHIAVACEFDFPFFMISMPKKLLKEKFVHSSVTRKRFALCQLQQQQRRDTPVGLEQVMVQHLQSNMQLNLEQAAQQLQMSPATLKRKLKLHRTQFSELKDQVRQQRAIFAMLEQGYSNEKVADALQFSDLTNFRRTFKRWTGMTPSQLRAQFGC</sequence>
<dbReference type="Proteomes" id="UP000194841">
    <property type="component" value="Unassembled WGS sequence"/>
</dbReference>
<dbReference type="SMART" id="SM00342">
    <property type="entry name" value="HTH_ARAC"/>
    <property type="match status" value="1"/>
</dbReference>
<evidence type="ECO:0000256" key="2">
    <source>
        <dbReference type="ARBA" id="ARBA00023125"/>
    </source>
</evidence>
<dbReference type="Pfam" id="PF12833">
    <property type="entry name" value="HTH_18"/>
    <property type="match status" value="1"/>
</dbReference>
<dbReference type="GO" id="GO:0005829">
    <property type="term" value="C:cytosol"/>
    <property type="evidence" value="ECO:0007669"/>
    <property type="project" value="TreeGrafter"/>
</dbReference>
<reference evidence="5 6" key="1">
    <citation type="submission" date="2017-02" db="EMBL/GenBank/DDBJ databases">
        <title>Pseudoalteromonas ulvae TC14 Genome.</title>
        <authorList>
            <person name="Molmeret M."/>
        </authorList>
    </citation>
    <scope>NUCLEOTIDE SEQUENCE [LARGE SCALE GENOMIC DNA]</scope>
    <source>
        <strain evidence="5">TC14</strain>
    </source>
</reference>
<organism evidence="5 6">
    <name type="scientific">Pseudoalteromonas ulvae</name>
    <dbReference type="NCBI Taxonomy" id="107327"/>
    <lineage>
        <taxon>Bacteria</taxon>
        <taxon>Pseudomonadati</taxon>
        <taxon>Pseudomonadota</taxon>
        <taxon>Gammaproteobacteria</taxon>
        <taxon>Alteromonadales</taxon>
        <taxon>Pseudoalteromonadaceae</taxon>
        <taxon>Pseudoalteromonas</taxon>
    </lineage>
</organism>
<dbReference type="EMBL" id="MWPV01000002">
    <property type="protein sequence ID" value="OUL57942.1"/>
    <property type="molecule type" value="Genomic_DNA"/>
</dbReference>
<evidence type="ECO:0000256" key="3">
    <source>
        <dbReference type="ARBA" id="ARBA00023163"/>
    </source>
</evidence>
<proteinExistence type="predicted"/>
<dbReference type="PANTHER" id="PTHR47894">
    <property type="entry name" value="HTH-TYPE TRANSCRIPTIONAL REGULATOR GADX"/>
    <property type="match status" value="1"/>
</dbReference>
<dbReference type="Pfam" id="PF12625">
    <property type="entry name" value="Arabinose_bd"/>
    <property type="match status" value="1"/>
</dbReference>
<dbReference type="GO" id="GO:0000976">
    <property type="term" value="F:transcription cis-regulatory region binding"/>
    <property type="evidence" value="ECO:0007669"/>
    <property type="project" value="TreeGrafter"/>
</dbReference>
<keyword evidence="1" id="KW-0805">Transcription regulation</keyword>
<evidence type="ECO:0000256" key="1">
    <source>
        <dbReference type="ARBA" id="ARBA00023015"/>
    </source>
</evidence>
<keyword evidence="3" id="KW-0804">Transcription</keyword>
<name>A0A244CQR3_PSEDV</name>
<evidence type="ECO:0000259" key="4">
    <source>
        <dbReference type="PROSITE" id="PS01124"/>
    </source>
</evidence>
<accession>A0A244CQR3</accession>
<dbReference type="GO" id="GO:0003700">
    <property type="term" value="F:DNA-binding transcription factor activity"/>
    <property type="evidence" value="ECO:0007669"/>
    <property type="project" value="InterPro"/>
</dbReference>
<comment type="caution">
    <text evidence="5">The sequence shown here is derived from an EMBL/GenBank/DDBJ whole genome shotgun (WGS) entry which is preliminary data.</text>
</comment>
<keyword evidence="6" id="KW-1185">Reference proteome</keyword>
<keyword evidence="2" id="KW-0238">DNA-binding</keyword>
<feature type="domain" description="HTH araC/xylS-type" evidence="4">
    <location>
        <begin position="237"/>
        <end position="336"/>
    </location>
</feature>
<dbReference type="InterPro" id="IPR032687">
    <property type="entry name" value="AraC-type_N"/>
</dbReference>
<dbReference type="InterPro" id="IPR009057">
    <property type="entry name" value="Homeodomain-like_sf"/>
</dbReference>
<dbReference type="OrthoDB" id="5582699at2"/>
<evidence type="ECO:0000313" key="5">
    <source>
        <dbReference type="EMBL" id="OUL57942.1"/>
    </source>
</evidence>
<protein>
    <recommendedName>
        <fullName evidence="4">HTH araC/xylS-type domain-containing protein</fullName>
    </recommendedName>
</protein>
<dbReference type="PROSITE" id="PS01124">
    <property type="entry name" value="HTH_ARAC_FAMILY_2"/>
    <property type="match status" value="1"/>
</dbReference>
<gene>
    <name evidence="5" type="ORF">B1199_06145</name>
</gene>
<dbReference type="RefSeq" id="WP_086743248.1">
    <property type="nucleotide sequence ID" value="NZ_MWPV01000002.1"/>
</dbReference>
<dbReference type="Gene3D" id="1.10.10.60">
    <property type="entry name" value="Homeodomain-like"/>
    <property type="match status" value="1"/>
</dbReference>
<evidence type="ECO:0000313" key="6">
    <source>
        <dbReference type="Proteomes" id="UP000194841"/>
    </source>
</evidence>